<reference evidence="1" key="1">
    <citation type="submission" date="2022-07" db="EMBL/GenBank/DDBJ databases">
        <title>Draft genome sequence of Zalerion maritima ATCC 34329, a (micro)plastics degrading marine fungus.</title>
        <authorList>
            <person name="Paco A."/>
            <person name="Goncalves M.F.M."/>
            <person name="Rocha-Santos T.A.P."/>
            <person name="Alves A."/>
        </authorList>
    </citation>
    <scope>NUCLEOTIDE SEQUENCE</scope>
    <source>
        <strain evidence="1">ATCC 34329</strain>
    </source>
</reference>
<evidence type="ECO:0000313" key="2">
    <source>
        <dbReference type="Proteomes" id="UP001201980"/>
    </source>
</evidence>
<comment type="caution">
    <text evidence="1">The sequence shown here is derived from an EMBL/GenBank/DDBJ whole genome shotgun (WGS) entry which is preliminary data.</text>
</comment>
<protein>
    <submittedName>
        <fullName evidence="1">Uncharacterized protein</fullName>
    </submittedName>
</protein>
<keyword evidence="2" id="KW-1185">Reference proteome</keyword>
<evidence type="ECO:0000313" key="1">
    <source>
        <dbReference type="EMBL" id="KAJ2894991.1"/>
    </source>
</evidence>
<dbReference type="EMBL" id="JAKWBI020000437">
    <property type="protein sequence ID" value="KAJ2894991.1"/>
    <property type="molecule type" value="Genomic_DNA"/>
</dbReference>
<accession>A0AAD5RJB7</accession>
<dbReference type="Proteomes" id="UP001201980">
    <property type="component" value="Unassembled WGS sequence"/>
</dbReference>
<dbReference type="SUPFAM" id="SSF82171">
    <property type="entry name" value="DPP6 N-terminal domain-like"/>
    <property type="match status" value="1"/>
</dbReference>
<proteinExistence type="predicted"/>
<gene>
    <name evidence="1" type="ORF">MKZ38_007004</name>
</gene>
<sequence length="229" mass="25711">MLPDHKRGLPTLPTTDILHKASPGFLYFDIVKSIVNVSISRDFMVFITEHRSFDIRNQNASLHAQGPLRVDNYAIDPLYVTSLSVSLIACSSKGVTKLLNFARECRELIKDNPVPERLQDYVLFVIATCTGFVQTITELMGKYRVGNRVERAKWVFGGRNSSCFPISGVKVYHGDGKILFTVTGRIQPAPSPDGQVLAFLPDSRTLAVTYPDWWIRFCNTSNGTLRRTL</sequence>
<organism evidence="1 2">
    <name type="scientific">Zalerion maritima</name>
    <dbReference type="NCBI Taxonomy" id="339359"/>
    <lineage>
        <taxon>Eukaryota</taxon>
        <taxon>Fungi</taxon>
        <taxon>Dikarya</taxon>
        <taxon>Ascomycota</taxon>
        <taxon>Pezizomycotina</taxon>
        <taxon>Sordariomycetes</taxon>
        <taxon>Lulworthiomycetidae</taxon>
        <taxon>Lulworthiales</taxon>
        <taxon>Lulworthiaceae</taxon>
        <taxon>Zalerion</taxon>
    </lineage>
</organism>
<name>A0AAD5RJB7_9PEZI</name>
<dbReference type="AlphaFoldDB" id="A0AAD5RJB7"/>